<dbReference type="PANTHER" id="PTHR31220:SF1">
    <property type="entry name" value="GH21176P"/>
    <property type="match status" value="1"/>
</dbReference>
<dbReference type="GO" id="GO:0005829">
    <property type="term" value="C:cytosol"/>
    <property type="evidence" value="ECO:0007669"/>
    <property type="project" value="UniProtKB-SubCell"/>
</dbReference>
<name>A0A9Q0LYK4_BLOTA</name>
<sequence length="602" mass="67506">MISTTKRLLINEWLSSDDDTLRKLSLDDAIIETVLEFLDNPENDIELMKLITKKLYELYQNDDPHLRLLTICFLPSLIAIYIRVAHNYYNISKTEFHSLAILLLTIYNCEIMVSPSQPPQLHLQTQPSQPRSDGLKTIDVRIINLSKPSIYHEPNNHTILPNVPVPPTQHSLEKMNQNMIENQKISIFGPYEPVEQLLTSNYMAVCAVLLKIYNQNLTDLGTFSHNSLCHYYLRLLKQGTNIDIRQKIKDHLLQDNSNNHFKFSTATSNKYIGHQLILPRNCIPIQLSCTFMVELTRSIYYCIYNELADIAFEILELITRRATMKLYTDVLLMVNAIKNSIAIKYDRDNSIEGTPAANVSRTASKTAASHTTSMNSLNSFTNESRWNQVRKNAITNASFKTRKLPDDIPIITGNPPAANAPTSSALQEIARHQAKQNASNSTNVNLPQSSVPQSPASQTSQSTSSTHHSHNHPLVLQNSKNLDSIDEEGITNGETSGIKKKSGGKMIMKNLFNKPNKPKSVTPNSGKENGKLLNNIANKHSNSHRISRSVERDSDTSTEGRTASDRSGSSSKGLLVSSIRKQLQSSPNSNNLKESKNILSLH</sequence>
<feature type="compositionally biased region" description="Polar residues" evidence="7">
    <location>
        <begin position="579"/>
        <end position="592"/>
    </location>
</feature>
<dbReference type="EMBL" id="JAPWDV010000003">
    <property type="protein sequence ID" value="KAJ6216873.1"/>
    <property type="molecule type" value="Genomic_DNA"/>
</dbReference>
<evidence type="ECO:0000256" key="2">
    <source>
        <dbReference type="ARBA" id="ARBA00004514"/>
    </source>
</evidence>
<keyword evidence="3" id="KW-1003">Cell membrane</keyword>
<reference evidence="8" key="1">
    <citation type="submission" date="2022-12" db="EMBL/GenBank/DDBJ databases">
        <title>Genome assemblies of Blomia tropicalis.</title>
        <authorList>
            <person name="Cui Y."/>
        </authorList>
    </citation>
    <scope>NUCLEOTIDE SEQUENCE</scope>
    <source>
        <tissue evidence="8">Adult mites</tissue>
    </source>
</reference>
<evidence type="ECO:0000313" key="8">
    <source>
        <dbReference type="EMBL" id="KAJ6216873.1"/>
    </source>
</evidence>
<dbReference type="OMA" id="CIYNELA"/>
<proteinExistence type="inferred from homology"/>
<dbReference type="GO" id="GO:0046854">
    <property type="term" value="P:phosphatidylinositol phosphate biosynthetic process"/>
    <property type="evidence" value="ECO:0007669"/>
    <property type="project" value="TreeGrafter"/>
</dbReference>
<organism evidence="8 9">
    <name type="scientific">Blomia tropicalis</name>
    <name type="common">Mite</name>
    <dbReference type="NCBI Taxonomy" id="40697"/>
    <lineage>
        <taxon>Eukaryota</taxon>
        <taxon>Metazoa</taxon>
        <taxon>Ecdysozoa</taxon>
        <taxon>Arthropoda</taxon>
        <taxon>Chelicerata</taxon>
        <taxon>Arachnida</taxon>
        <taxon>Acari</taxon>
        <taxon>Acariformes</taxon>
        <taxon>Sarcoptiformes</taxon>
        <taxon>Astigmata</taxon>
        <taxon>Glycyphagoidea</taxon>
        <taxon>Echimyopodidae</taxon>
        <taxon>Blomia</taxon>
    </lineage>
</organism>
<keyword evidence="4" id="KW-0963">Cytoplasm</keyword>
<evidence type="ECO:0000256" key="5">
    <source>
        <dbReference type="ARBA" id="ARBA00023136"/>
    </source>
</evidence>
<evidence type="ECO:0000256" key="3">
    <source>
        <dbReference type="ARBA" id="ARBA00022475"/>
    </source>
</evidence>
<comment type="caution">
    <text evidence="8">The sequence shown here is derived from an EMBL/GenBank/DDBJ whole genome shotgun (WGS) entry which is preliminary data.</text>
</comment>
<protein>
    <recommendedName>
        <fullName evidence="10">Hyccin</fullName>
    </recommendedName>
</protein>
<evidence type="ECO:0000256" key="1">
    <source>
        <dbReference type="ARBA" id="ARBA00004236"/>
    </source>
</evidence>
<evidence type="ECO:0008006" key="10">
    <source>
        <dbReference type="Google" id="ProtNLM"/>
    </source>
</evidence>
<feature type="compositionally biased region" description="Polar residues" evidence="7">
    <location>
        <begin position="435"/>
        <end position="446"/>
    </location>
</feature>
<gene>
    <name evidence="8" type="ORF">RDWZM_008030</name>
</gene>
<comment type="subcellular location">
    <subcellularLocation>
        <location evidence="1">Cell membrane</location>
    </subcellularLocation>
    <subcellularLocation>
        <location evidence="2">Cytoplasm</location>
        <location evidence="2">Cytosol</location>
    </subcellularLocation>
</comment>
<dbReference type="GO" id="GO:0005886">
    <property type="term" value="C:plasma membrane"/>
    <property type="evidence" value="ECO:0007669"/>
    <property type="project" value="UniProtKB-SubCell"/>
</dbReference>
<accession>A0A9Q0LYK4</accession>
<evidence type="ECO:0000256" key="4">
    <source>
        <dbReference type="ARBA" id="ARBA00022490"/>
    </source>
</evidence>
<keyword evidence="5" id="KW-0472">Membrane</keyword>
<keyword evidence="9" id="KW-1185">Reference proteome</keyword>
<dbReference type="AlphaFoldDB" id="A0A9Q0LYK4"/>
<feature type="compositionally biased region" description="Low complexity" evidence="7">
    <location>
        <begin position="447"/>
        <end position="466"/>
    </location>
</feature>
<dbReference type="PANTHER" id="PTHR31220">
    <property type="entry name" value="HYCCIN RELATED"/>
    <property type="match status" value="1"/>
</dbReference>
<feature type="compositionally biased region" description="Low complexity" evidence="7">
    <location>
        <begin position="567"/>
        <end position="578"/>
    </location>
</feature>
<evidence type="ECO:0000256" key="7">
    <source>
        <dbReference type="SAM" id="MobiDB-lite"/>
    </source>
</evidence>
<dbReference type="Proteomes" id="UP001142055">
    <property type="component" value="Chromosome 3"/>
</dbReference>
<dbReference type="Pfam" id="PF09790">
    <property type="entry name" value="Hyccin"/>
    <property type="match status" value="1"/>
</dbReference>
<feature type="region of interest" description="Disordered" evidence="7">
    <location>
        <begin position="405"/>
        <end position="602"/>
    </location>
</feature>
<evidence type="ECO:0000256" key="6">
    <source>
        <dbReference type="ARBA" id="ARBA00034482"/>
    </source>
</evidence>
<comment type="similarity">
    <text evidence="6">Belongs to the Hyccin family.</text>
</comment>
<dbReference type="InterPro" id="IPR018619">
    <property type="entry name" value="Hyccin"/>
</dbReference>
<dbReference type="GO" id="GO:0072659">
    <property type="term" value="P:protein localization to plasma membrane"/>
    <property type="evidence" value="ECO:0007669"/>
    <property type="project" value="TreeGrafter"/>
</dbReference>
<evidence type="ECO:0000313" key="9">
    <source>
        <dbReference type="Proteomes" id="UP001142055"/>
    </source>
</evidence>
<feature type="compositionally biased region" description="Low complexity" evidence="7">
    <location>
        <begin position="409"/>
        <end position="425"/>
    </location>
</feature>